<dbReference type="PANTHER" id="PTHR30435:SF19">
    <property type="entry name" value="FLAGELLAR BASAL-BODY ROD PROTEIN FLGG"/>
    <property type="match status" value="1"/>
</dbReference>
<dbReference type="OrthoDB" id="9804559at2"/>
<dbReference type="PANTHER" id="PTHR30435">
    <property type="entry name" value="FLAGELLAR PROTEIN"/>
    <property type="match status" value="1"/>
</dbReference>
<keyword evidence="6" id="KW-0969">Cilium</keyword>
<keyword evidence="6" id="KW-0282">Flagellum</keyword>
<accession>A0A4R2RPT1</accession>
<dbReference type="Proteomes" id="UP000294813">
    <property type="component" value="Unassembled WGS sequence"/>
</dbReference>
<dbReference type="GO" id="GO:0071978">
    <property type="term" value="P:bacterial-type flagellum-dependent swarming motility"/>
    <property type="evidence" value="ECO:0007669"/>
    <property type="project" value="TreeGrafter"/>
</dbReference>
<dbReference type="InterPro" id="IPR010930">
    <property type="entry name" value="Flg_bb/hook_C_dom"/>
</dbReference>
<dbReference type="SUPFAM" id="SSF117143">
    <property type="entry name" value="Flagellar hook protein flgE"/>
    <property type="match status" value="1"/>
</dbReference>
<evidence type="ECO:0000259" key="4">
    <source>
        <dbReference type="Pfam" id="PF06429"/>
    </source>
</evidence>
<dbReference type="GO" id="GO:0030694">
    <property type="term" value="C:bacterial-type flagellum basal body, rod"/>
    <property type="evidence" value="ECO:0007669"/>
    <property type="project" value="InterPro"/>
</dbReference>
<organism evidence="6 7">
    <name type="scientific">Heliophilum fasciatum</name>
    <dbReference type="NCBI Taxonomy" id="35700"/>
    <lineage>
        <taxon>Bacteria</taxon>
        <taxon>Bacillati</taxon>
        <taxon>Bacillota</taxon>
        <taxon>Clostridia</taxon>
        <taxon>Eubacteriales</taxon>
        <taxon>Heliobacteriaceae</taxon>
        <taxon>Heliophilum</taxon>
    </lineage>
</organism>
<protein>
    <submittedName>
        <fullName evidence="6">Flagellar basal-body rod protein FlgG</fullName>
    </submittedName>
</protein>
<dbReference type="NCBIfam" id="TIGR02490">
    <property type="entry name" value="flgF"/>
    <property type="match status" value="1"/>
</dbReference>
<comment type="caution">
    <text evidence="6">The sequence shown here is derived from an EMBL/GenBank/DDBJ whole genome shotgun (WGS) entry which is preliminary data.</text>
</comment>
<comment type="similarity">
    <text evidence="1 2">Belongs to the flagella basal body rod proteins family.</text>
</comment>
<evidence type="ECO:0000256" key="2">
    <source>
        <dbReference type="RuleBase" id="RU362116"/>
    </source>
</evidence>
<comment type="subcellular location">
    <subcellularLocation>
        <location evidence="2">Bacterial flagellum basal body</location>
    </subcellularLocation>
</comment>
<proteinExistence type="inferred from homology"/>
<gene>
    <name evidence="6" type="ORF">EDD73_106127</name>
</gene>
<dbReference type="EMBL" id="SLXT01000006">
    <property type="protein sequence ID" value="TCP65243.1"/>
    <property type="molecule type" value="Genomic_DNA"/>
</dbReference>
<evidence type="ECO:0000259" key="5">
    <source>
        <dbReference type="Pfam" id="PF22692"/>
    </source>
</evidence>
<keyword evidence="2" id="KW-0975">Bacterial flagellum</keyword>
<dbReference type="NCBIfam" id="TIGR03506">
    <property type="entry name" value="FlgEFG_subfam"/>
    <property type="match status" value="1"/>
</dbReference>
<reference evidence="6 7" key="1">
    <citation type="submission" date="2019-03" db="EMBL/GenBank/DDBJ databases">
        <title>Genomic Encyclopedia of Type Strains, Phase IV (KMG-IV): sequencing the most valuable type-strain genomes for metagenomic binning, comparative biology and taxonomic classification.</title>
        <authorList>
            <person name="Goeker M."/>
        </authorList>
    </citation>
    <scope>NUCLEOTIDE SEQUENCE [LARGE SCALE GENOMIC DNA]</scope>
    <source>
        <strain evidence="6 7">DSM 11170</strain>
    </source>
</reference>
<feature type="domain" description="Flagellar basal body rod protein N-terminal" evidence="3">
    <location>
        <begin position="5"/>
        <end position="35"/>
    </location>
</feature>
<dbReference type="AlphaFoldDB" id="A0A4R2RPT1"/>
<sequence length="274" mass="29183">MIRGLYTSATGMLVQQNNQDTIANNLANVQTTGFQKERAVTRQFPQLLIRRLEDMSPTRMGFGIGHGIAMNDPAPILGNLGTGAMTDQIWTDYSRAGLRTTGNPTDLALNGRGYFVIRTDGGDRYTRNGAFTMGPDGRLMTQSGAPVQGQGGDIIIPPASNVAIDEQGNVSANGEVVDQLRIVDFPDPLPGQPVTLVKQGDSLFAVAEGANATPQDLTGQNGLIRVGALENSNVNVVQEMVHMIEAARAYEANQKAITAQDGTLDKVCNEVGRA</sequence>
<evidence type="ECO:0000313" key="6">
    <source>
        <dbReference type="EMBL" id="TCP65243.1"/>
    </source>
</evidence>
<dbReference type="InterPro" id="IPR020013">
    <property type="entry name" value="Flagellar_FlgE/F/G"/>
</dbReference>
<dbReference type="InterPro" id="IPR037925">
    <property type="entry name" value="FlgE/F/G-like"/>
</dbReference>
<dbReference type="InterPro" id="IPR012836">
    <property type="entry name" value="FlgF"/>
</dbReference>
<dbReference type="InterPro" id="IPR053967">
    <property type="entry name" value="LlgE_F_G-like_D1"/>
</dbReference>
<evidence type="ECO:0000259" key="3">
    <source>
        <dbReference type="Pfam" id="PF00460"/>
    </source>
</evidence>
<dbReference type="Pfam" id="PF22692">
    <property type="entry name" value="LlgE_F_G_D1"/>
    <property type="match status" value="1"/>
</dbReference>
<dbReference type="InterPro" id="IPR001444">
    <property type="entry name" value="Flag_bb_rod_N"/>
</dbReference>
<evidence type="ECO:0000256" key="1">
    <source>
        <dbReference type="ARBA" id="ARBA00009677"/>
    </source>
</evidence>
<keyword evidence="7" id="KW-1185">Reference proteome</keyword>
<dbReference type="Pfam" id="PF06429">
    <property type="entry name" value="Flg_bbr_C"/>
    <property type="match status" value="1"/>
</dbReference>
<evidence type="ECO:0000313" key="7">
    <source>
        <dbReference type="Proteomes" id="UP000294813"/>
    </source>
</evidence>
<dbReference type="RefSeq" id="WP_131918653.1">
    <property type="nucleotide sequence ID" value="NZ_JAOQNU010000006.1"/>
</dbReference>
<dbReference type="Pfam" id="PF00460">
    <property type="entry name" value="Flg_bb_rod"/>
    <property type="match status" value="1"/>
</dbReference>
<feature type="domain" description="Flagellar basal-body/hook protein C-terminal" evidence="4">
    <location>
        <begin position="227"/>
        <end position="267"/>
    </location>
</feature>
<name>A0A4R2RPT1_9FIRM</name>
<feature type="domain" description="Flagellar hook protein FlgE/F/G-like D1" evidence="5">
    <location>
        <begin position="108"/>
        <end position="172"/>
    </location>
</feature>
<keyword evidence="6" id="KW-0966">Cell projection</keyword>